<feature type="domain" description="Phospholipid/glycerol acyltransferase" evidence="7">
    <location>
        <begin position="92"/>
        <end position="204"/>
    </location>
</feature>
<keyword evidence="6" id="KW-1133">Transmembrane helix</keyword>
<dbReference type="InterPro" id="IPR002123">
    <property type="entry name" value="Plipid/glycerol_acylTrfase"/>
</dbReference>
<dbReference type="Pfam" id="PF01553">
    <property type="entry name" value="Acyltransferase"/>
    <property type="match status" value="1"/>
</dbReference>
<gene>
    <name evidence="8" type="ORF">GCM10023332_06430</name>
</gene>
<feature type="transmembrane region" description="Helical" evidence="6">
    <location>
        <begin position="32"/>
        <end position="57"/>
    </location>
</feature>
<sequence>MTTPPPANQGAEPPASPGWLRAWRYAYRVPMLLWHLLVHLPLAMLAITPLTASLVVGGERVDHRVIRAWSAGLMHVFGFRLRRIGSPMPGATMFVANHVSWVDIVLLHSQRMMGFVAKREIAGWPVVGWMAARGETIFHQRGSQESLGGVLHEMMARLRAGRSVGVFPEGRTRDGHAVGPFHARIFLAAVEAGAPVQPVALRYGEGGSAQAVVAFTAKENFLQNFLRLLGEPGRVAEVVFLDPIAPGDSSGRRRIAETARDRIVRAMSAT</sequence>
<keyword evidence="3" id="KW-0808">Transferase</keyword>
<name>A0ABP9DQT7_9GAMM</name>
<dbReference type="PANTHER" id="PTHR10434:SF64">
    <property type="entry name" value="1-ACYL-SN-GLYCEROL-3-PHOSPHATE ACYLTRANSFERASE-RELATED"/>
    <property type="match status" value="1"/>
</dbReference>
<accession>A0ABP9DQT7</accession>
<keyword evidence="9" id="KW-1185">Reference proteome</keyword>
<evidence type="ECO:0000256" key="2">
    <source>
        <dbReference type="ARBA" id="ARBA00022516"/>
    </source>
</evidence>
<protein>
    <submittedName>
        <fullName evidence="8">Lysophospholipid acyltransferase family protein</fullName>
    </submittedName>
</protein>
<keyword evidence="6" id="KW-0812">Transmembrane</keyword>
<evidence type="ECO:0000259" key="7">
    <source>
        <dbReference type="SMART" id="SM00563"/>
    </source>
</evidence>
<keyword evidence="2" id="KW-0444">Lipid biosynthesis</keyword>
<keyword evidence="4" id="KW-0443">Lipid metabolism</keyword>
<dbReference type="PANTHER" id="PTHR10434">
    <property type="entry name" value="1-ACYL-SN-GLYCEROL-3-PHOSPHATE ACYLTRANSFERASE"/>
    <property type="match status" value="1"/>
</dbReference>
<evidence type="ECO:0000256" key="4">
    <source>
        <dbReference type="ARBA" id="ARBA00023098"/>
    </source>
</evidence>
<evidence type="ECO:0000313" key="9">
    <source>
        <dbReference type="Proteomes" id="UP001501323"/>
    </source>
</evidence>
<dbReference type="CDD" id="cd07989">
    <property type="entry name" value="LPLAT_AGPAT-like"/>
    <property type="match status" value="1"/>
</dbReference>
<dbReference type="EMBL" id="BAABJY010000001">
    <property type="protein sequence ID" value="GAA4857406.1"/>
    <property type="molecule type" value="Genomic_DNA"/>
</dbReference>
<comment type="caution">
    <text evidence="8">The sequence shown here is derived from an EMBL/GenBank/DDBJ whole genome shotgun (WGS) entry which is preliminary data.</text>
</comment>
<evidence type="ECO:0000256" key="1">
    <source>
        <dbReference type="ARBA" id="ARBA00005189"/>
    </source>
</evidence>
<dbReference type="SUPFAM" id="SSF69593">
    <property type="entry name" value="Glycerol-3-phosphate (1)-acyltransferase"/>
    <property type="match status" value="1"/>
</dbReference>
<evidence type="ECO:0000256" key="6">
    <source>
        <dbReference type="SAM" id="Phobius"/>
    </source>
</evidence>
<evidence type="ECO:0000256" key="5">
    <source>
        <dbReference type="ARBA" id="ARBA00023315"/>
    </source>
</evidence>
<evidence type="ECO:0000313" key="8">
    <source>
        <dbReference type="EMBL" id="GAA4857406.1"/>
    </source>
</evidence>
<evidence type="ECO:0000256" key="3">
    <source>
        <dbReference type="ARBA" id="ARBA00022679"/>
    </source>
</evidence>
<reference evidence="9" key="1">
    <citation type="journal article" date="2019" name="Int. J. Syst. Evol. Microbiol.">
        <title>The Global Catalogue of Microorganisms (GCM) 10K type strain sequencing project: providing services to taxonomists for standard genome sequencing and annotation.</title>
        <authorList>
            <consortium name="The Broad Institute Genomics Platform"/>
            <consortium name="The Broad Institute Genome Sequencing Center for Infectious Disease"/>
            <person name="Wu L."/>
            <person name="Ma J."/>
        </authorList>
    </citation>
    <scope>NUCLEOTIDE SEQUENCE [LARGE SCALE GENOMIC DNA]</scope>
    <source>
        <strain evidence="9">JCM 18392</strain>
    </source>
</reference>
<proteinExistence type="predicted"/>
<keyword evidence="5 8" id="KW-0012">Acyltransferase</keyword>
<dbReference type="GO" id="GO:0016746">
    <property type="term" value="F:acyltransferase activity"/>
    <property type="evidence" value="ECO:0007669"/>
    <property type="project" value="UniProtKB-KW"/>
</dbReference>
<dbReference type="RefSeq" id="WP_345294049.1">
    <property type="nucleotide sequence ID" value="NZ_BAABJY010000001.1"/>
</dbReference>
<comment type="pathway">
    <text evidence="1">Lipid metabolism.</text>
</comment>
<dbReference type="SMART" id="SM00563">
    <property type="entry name" value="PlsC"/>
    <property type="match status" value="1"/>
</dbReference>
<organism evidence="8 9">
    <name type="scientific">Luteimonas vadosa</name>
    <dbReference type="NCBI Taxonomy" id="1165507"/>
    <lineage>
        <taxon>Bacteria</taxon>
        <taxon>Pseudomonadati</taxon>
        <taxon>Pseudomonadota</taxon>
        <taxon>Gammaproteobacteria</taxon>
        <taxon>Lysobacterales</taxon>
        <taxon>Lysobacteraceae</taxon>
        <taxon>Luteimonas</taxon>
    </lineage>
</organism>
<dbReference type="Proteomes" id="UP001501323">
    <property type="component" value="Unassembled WGS sequence"/>
</dbReference>
<keyword evidence="6" id="KW-0472">Membrane</keyword>